<comment type="caution">
    <text evidence="1">The sequence shown here is derived from an EMBL/GenBank/DDBJ whole genome shotgun (WGS) entry which is preliminary data.</text>
</comment>
<accession>A0A1J5HRT6</accession>
<reference evidence="1 2" key="1">
    <citation type="journal article" date="2016" name="Environ. Microbiol.">
        <title>Genomic resolution of a cold subsurface aquifer community provides metabolic insights for novel microbes adapted to high CO concentrations.</title>
        <authorList>
            <person name="Probst A.J."/>
            <person name="Castelle C.J."/>
            <person name="Singh A."/>
            <person name="Brown C.T."/>
            <person name="Anantharaman K."/>
            <person name="Sharon I."/>
            <person name="Hug L.A."/>
            <person name="Burstein D."/>
            <person name="Emerson J.B."/>
            <person name="Thomas B.C."/>
            <person name="Banfield J.F."/>
        </authorList>
    </citation>
    <scope>NUCLEOTIDE SEQUENCE [LARGE SCALE GENOMIC DNA]</scope>
    <source>
        <strain evidence="1">CG2_30_35_20</strain>
    </source>
</reference>
<evidence type="ECO:0000313" key="2">
    <source>
        <dbReference type="Proteomes" id="UP000182344"/>
    </source>
</evidence>
<dbReference type="EMBL" id="MNZO01000006">
    <property type="protein sequence ID" value="OIP87793.1"/>
    <property type="molecule type" value="Genomic_DNA"/>
</dbReference>
<organism evidence="1 2">
    <name type="scientific">Candidatus Shapirobacteria bacterium CG2_30_35_20</name>
    <dbReference type="NCBI Taxonomy" id="1805376"/>
    <lineage>
        <taxon>Bacteria</taxon>
        <taxon>Candidatus Shapironibacteriota</taxon>
    </lineage>
</organism>
<dbReference type="Proteomes" id="UP000182344">
    <property type="component" value="Unassembled WGS sequence"/>
</dbReference>
<dbReference type="InterPro" id="IPR024524">
    <property type="entry name" value="DUF3800"/>
</dbReference>
<dbReference type="AlphaFoldDB" id="A0A1J5HRT6"/>
<sequence>MMAEYEFYRIICQNLLQYICHRFQKTKVDQIVIVLSSIFTNNKRQIITKSLKKYLINESSIPFNIYFHSSQADINNQISDYCCWAIAIKHERNELRPYQVIKSKIKSEFDIFRMGKQLYY</sequence>
<dbReference type="Pfam" id="PF12686">
    <property type="entry name" value="DUF3800"/>
    <property type="match status" value="1"/>
</dbReference>
<proteinExistence type="predicted"/>
<name>A0A1J5HRT6_9BACT</name>
<gene>
    <name evidence="1" type="ORF">AUK05_00415</name>
</gene>
<evidence type="ECO:0000313" key="1">
    <source>
        <dbReference type="EMBL" id="OIP87793.1"/>
    </source>
</evidence>
<protein>
    <submittedName>
        <fullName evidence="1">Uncharacterized protein</fullName>
    </submittedName>
</protein>